<dbReference type="InterPro" id="IPR053922">
    <property type="entry name" value="MKRN2OS-like_N"/>
</dbReference>
<dbReference type="PANTHER" id="PTHR33963">
    <property type="entry name" value="MKRN2 OPPOSITE STRAND PROTEIN"/>
    <property type="match status" value="1"/>
</dbReference>
<dbReference type="GeneTree" id="ENSGT01030000235208"/>
<organism evidence="2 3">
    <name type="scientific">Anas platyrhynchos platyrhynchos</name>
    <name type="common">Northern mallard</name>
    <dbReference type="NCBI Taxonomy" id="8840"/>
    <lineage>
        <taxon>Eukaryota</taxon>
        <taxon>Metazoa</taxon>
        <taxon>Chordata</taxon>
        <taxon>Craniata</taxon>
        <taxon>Vertebrata</taxon>
        <taxon>Euteleostomi</taxon>
        <taxon>Archelosauria</taxon>
        <taxon>Archosauria</taxon>
        <taxon>Dinosauria</taxon>
        <taxon>Saurischia</taxon>
        <taxon>Theropoda</taxon>
        <taxon>Coelurosauria</taxon>
        <taxon>Aves</taxon>
        <taxon>Neognathae</taxon>
        <taxon>Galloanserae</taxon>
        <taxon>Anseriformes</taxon>
        <taxon>Anatidae</taxon>
        <taxon>Anatinae</taxon>
        <taxon>Anas</taxon>
    </lineage>
</organism>
<dbReference type="Ensembl" id="ENSAPLT00000036743.1">
    <property type="protein sequence ID" value="ENSAPLP00000031784.1"/>
    <property type="gene ID" value="ENSAPLG00000017751.1"/>
</dbReference>
<evidence type="ECO:0000259" key="1">
    <source>
        <dbReference type="Pfam" id="PF22795"/>
    </source>
</evidence>
<dbReference type="InterPro" id="IPR032016">
    <property type="entry name" value="MKRN2OS-like"/>
</dbReference>
<reference evidence="2" key="2">
    <citation type="submission" date="2025-08" db="UniProtKB">
        <authorList>
            <consortium name="Ensembl"/>
        </authorList>
    </citation>
    <scope>IDENTIFICATION</scope>
</reference>
<dbReference type="Pfam" id="PF22795">
    <property type="entry name" value="DUF4796_N"/>
    <property type="match status" value="1"/>
</dbReference>
<reference evidence="2" key="3">
    <citation type="submission" date="2025-09" db="UniProtKB">
        <authorList>
            <consortium name="Ensembl"/>
        </authorList>
    </citation>
    <scope>IDENTIFICATION</scope>
</reference>
<proteinExistence type="predicted"/>
<evidence type="ECO:0000313" key="3">
    <source>
        <dbReference type="Proteomes" id="UP000016666"/>
    </source>
</evidence>
<reference evidence="2 3" key="1">
    <citation type="submission" date="2017-10" db="EMBL/GenBank/DDBJ databases">
        <title>A new Pekin duck reference genome.</title>
        <authorList>
            <person name="Hou Z.-C."/>
            <person name="Zhou Z.-K."/>
            <person name="Zhu F."/>
            <person name="Hou S.-S."/>
        </authorList>
    </citation>
    <scope>NUCLEOTIDE SEQUENCE [LARGE SCALE GENOMIC DNA]</scope>
</reference>
<feature type="domain" description="MKRN2 opposite strand protein-like N-terminal" evidence="1">
    <location>
        <begin position="9"/>
        <end position="36"/>
    </location>
</feature>
<dbReference type="AlphaFoldDB" id="A0A493U155"/>
<accession>A0A493U155</accession>
<evidence type="ECO:0000313" key="2">
    <source>
        <dbReference type="Ensembl" id="ENSAPLP00000031784.1"/>
    </source>
</evidence>
<dbReference type="PANTHER" id="PTHR33963:SF2">
    <property type="entry name" value="MKRN2 OPPOSITE STRAND PROTEIN"/>
    <property type="match status" value="1"/>
</dbReference>
<protein>
    <recommendedName>
        <fullName evidence="1">MKRN2 opposite strand protein-like N-terminal domain-containing protein</fullName>
    </recommendedName>
</protein>
<keyword evidence="3" id="KW-1185">Reference proteome</keyword>
<name>A0A493U155_ANAPP</name>
<dbReference type="Proteomes" id="UP000016666">
    <property type="component" value="Chromosome 13"/>
</dbReference>
<sequence>MEAAPEPGPVLRLRHCGAAIFCRRPPPLCPACGRPLLGAGLAAAPVRLPCPFRHGHRQRRALLLRPAAGSFLG</sequence>